<feature type="compositionally biased region" description="Acidic residues" evidence="1">
    <location>
        <begin position="50"/>
        <end position="78"/>
    </location>
</feature>
<evidence type="ECO:0000313" key="2">
    <source>
        <dbReference type="EMBL" id="GLB45246.1"/>
    </source>
</evidence>
<sequence length="207" mass="23713">MAEESESSGGSAKEEEVDGEEIDRHEEEDHADDYQETGSADGLEYVGNGDDMDVEHDEQEENDEDRQAEDGDDGGDGLEWEEEVERQGIVSGEADGHEEGNQTMKLRRPRHCFAGRPKRRPFYIRRGENEAGNVTVNQWRPRRWLRFASIPTRRRPVYVHGGVSLPSEWSSVPYRGYHYSAFDILLSYFQCSPRQGEIHPLRFVQPG</sequence>
<dbReference type="AlphaFoldDB" id="A0A9P3Q0V8"/>
<organism evidence="2 3">
    <name type="scientific">Lyophyllum shimeji</name>
    <name type="common">Hon-shimeji</name>
    <name type="synonym">Tricholoma shimeji</name>
    <dbReference type="NCBI Taxonomy" id="47721"/>
    <lineage>
        <taxon>Eukaryota</taxon>
        <taxon>Fungi</taxon>
        <taxon>Dikarya</taxon>
        <taxon>Basidiomycota</taxon>
        <taxon>Agaricomycotina</taxon>
        <taxon>Agaricomycetes</taxon>
        <taxon>Agaricomycetidae</taxon>
        <taxon>Agaricales</taxon>
        <taxon>Tricholomatineae</taxon>
        <taxon>Lyophyllaceae</taxon>
        <taxon>Lyophyllum</taxon>
    </lineage>
</organism>
<accession>A0A9P3Q0V8</accession>
<comment type="caution">
    <text evidence="2">The sequence shown here is derived from an EMBL/GenBank/DDBJ whole genome shotgun (WGS) entry which is preliminary data.</text>
</comment>
<evidence type="ECO:0000256" key="1">
    <source>
        <dbReference type="SAM" id="MobiDB-lite"/>
    </source>
</evidence>
<proteinExistence type="predicted"/>
<keyword evidence="3" id="KW-1185">Reference proteome</keyword>
<evidence type="ECO:0000313" key="3">
    <source>
        <dbReference type="Proteomes" id="UP001063166"/>
    </source>
</evidence>
<protein>
    <submittedName>
        <fullName evidence="2">Uncharacterized protein</fullName>
    </submittedName>
</protein>
<reference evidence="2" key="1">
    <citation type="submission" date="2022-07" db="EMBL/GenBank/DDBJ databases">
        <title>The genome of Lyophyllum shimeji provides insight into the initial evolution of ectomycorrhizal fungal genome.</title>
        <authorList>
            <person name="Kobayashi Y."/>
            <person name="Shibata T."/>
            <person name="Hirakawa H."/>
            <person name="Shigenobu S."/>
            <person name="Nishiyama T."/>
            <person name="Yamada A."/>
            <person name="Hasebe M."/>
            <person name="Kawaguchi M."/>
        </authorList>
    </citation>
    <scope>NUCLEOTIDE SEQUENCE</scope>
    <source>
        <strain evidence="2">AT787</strain>
    </source>
</reference>
<dbReference type="Proteomes" id="UP001063166">
    <property type="component" value="Unassembled WGS sequence"/>
</dbReference>
<dbReference type="EMBL" id="BRPK01000021">
    <property type="protein sequence ID" value="GLB45246.1"/>
    <property type="molecule type" value="Genomic_DNA"/>
</dbReference>
<feature type="region of interest" description="Disordered" evidence="1">
    <location>
        <begin position="1"/>
        <end position="78"/>
    </location>
</feature>
<gene>
    <name evidence="2" type="ORF">LshimejAT787_2100060</name>
</gene>
<name>A0A9P3Q0V8_LYOSH</name>